<dbReference type="InterPro" id="IPR016024">
    <property type="entry name" value="ARM-type_fold"/>
</dbReference>
<dbReference type="Pfam" id="PF13646">
    <property type="entry name" value="HEAT_2"/>
    <property type="match status" value="1"/>
</dbReference>
<keyword evidence="1" id="KW-0677">Repeat</keyword>
<dbReference type="PROSITE" id="PS50077">
    <property type="entry name" value="HEAT_REPEAT"/>
    <property type="match status" value="1"/>
</dbReference>
<dbReference type="SMART" id="SM00567">
    <property type="entry name" value="EZ_HEAT"/>
    <property type="match status" value="3"/>
</dbReference>
<evidence type="ECO:0000256" key="2">
    <source>
        <dbReference type="ARBA" id="ARBA00045876"/>
    </source>
</evidence>
<feature type="transmembrane region" description="Helical" evidence="3">
    <location>
        <begin position="68"/>
        <end position="90"/>
    </location>
</feature>
<keyword evidence="3" id="KW-0472">Membrane</keyword>
<dbReference type="InterPro" id="IPR000357">
    <property type="entry name" value="HEAT"/>
</dbReference>
<organism evidence="4 5">
    <name type="scientific">Candidatus Zymogenus saltonus</name>
    <dbReference type="NCBI Taxonomy" id="2844893"/>
    <lineage>
        <taxon>Bacteria</taxon>
        <taxon>Deltaproteobacteria</taxon>
        <taxon>Candidatus Zymogenia</taxon>
        <taxon>Candidatus Zymogeniales</taxon>
        <taxon>Candidatus Zymogenaceae</taxon>
        <taxon>Candidatus Zymogenus</taxon>
    </lineage>
</organism>
<dbReference type="InterPro" id="IPR004155">
    <property type="entry name" value="PBS_lyase_HEAT"/>
</dbReference>
<dbReference type="PANTHER" id="PTHR12697:SF5">
    <property type="entry name" value="DEOXYHYPUSINE HYDROXYLASE"/>
    <property type="match status" value="1"/>
</dbReference>
<name>A0A9D8PPX4_9DELT</name>
<dbReference type="EMBL" id="JAFGIX010000050">
    <property type="protein sequence ID" value="MBN1573482.1"/>
    <property type="molecule type" value="Genomic_DNA"/>
</dbReference>
<evidence type="ECO:0000313" key="5">
    <source>
        <dbReference type="Proteomes" id="UP000809273"/>
    </source>
</evidence>
<dbReference type="AlphaFoldDB" id="A0A9D8PPX4"/>
<reference evidence="4" key="1">
    <citation type="journal article" date="2021" name="Environ. Microbiol.">
        <title>Genomic characterization of three novel Desulfobacterota classes expand the metabolic and phylogenetic diversity of the phylum.</title>
        <authorList>
            <person name="Murphy C.L."/>
            <person name="Biggerstaff J."/>
            <person name="Eichhorn A."/>
            <person name="Ewing E."/>
            <person name="Shahan R."/>
            <person name="Soriano D."/>
            <person name="Stewart S."/>
            <person name="VanMol K."/>
            <person name="Walker R."/>
            <person name="Walters P."/>
            <person name="Elshahed M.S."/>
            <person name="Youssef N.H."/>
        </authorList>
    </citation>
    <scope>NUCLEOTIDE SEQUENCE</scope>
    <source>
        <strain evidence="4">Zod_Metabat.24</strain>
    </source>
</reference>
<feature type="transmembrane region" description="Helical" evidence="3">
    <location>
        <begin position="36"/>
        <end position="56"/>
    </location>
</feature>
<proteinExistence type="predicted"/>
<comment type="caution">
    <text evidence="4">The sequence shown here is derived from an EMBL/GenBank/DDBJ whole genome shotgun (WGS) entry which is preliminary data.</text>
</comment>
<comment type="function">
    <text evidence="2">Catalyzes the hydroxylation of the N(6)-(4-aminobutyl)-L-lysine intermediate produced by deoxyhypusine synthase/DHPS on a critical lysine of the eukaryotic translation initiation factor 5A/eIF-5A. This is the second step of the post-translational modification of that lysine into an unusual amino acid residue named hypusine. Hypusination is unique to mature eIF-5A factor and is essential for its function.</text>
</comment>
<sequence length="265" mass="28769">MAKEFISIILFFIVTAGGLAGVFFSWRIESRPKRGAVILAALALYIAVSCIIARWAGSGGWPEGMIALPVIVVVGLPVALLMLIALILALFAGGKPSRIKRAVLVTLLSLIGIALLTMIFNRPIRTMWYLKDVDNPNPVTRRLAVIMVGEYGTKRVLPVLLKAAGDKDSGVRESAVFGMMSLGDPEAAPAVRRALKDESPEVRRAAAYCVVSVARGQPWLLEELLPLLADPDESVREAAISSLDAVDADWRKRPEVPPEYRVDTK</sequence>
<gene>
    <name evidence="4" type="ORF">JW984_09840</name>
</gene>
<reference evidence="4" key="2">
    <citation type="submission" date="2021-01" db="EMBL/GenBank/DDBJ databases">
        <authorList>
            <person name="Hahn C.R."/>
            <person name="Youssef N.H."/>
            <person name="Elshahed M."/>
        </authorList>
    </citation>
    <scope>NUCLEOTIDE SEQUENCE</scope>
    <source>
        <strain evidence="4">Zod_Metabat.24</strain>
    </source>
</reference>
<dbReference type="SUPFAM" id="SSF48371">
    <property type="entry name" value="ARM repeat"/>
    <property type="match status" value="1"/>
</dbReference>
<dbReference type="Proteomes" id="UP000809273">
    <property type="component" value="Unassembled WGS sequence"/>
</dbReference>
<keyword evidence="3" id="KW-1133">Transmembrane helix</keyword>
<dbReference type="InterPro" id="IPR011989">
    <property type="entry name" value="ARM-like"/>
</dbReference>
<dbReference type="Pfam" id="PF02985">
    <property type="entry name" value="HEAT"/>
    <property type="match status" value="1"/>
</dbReference>
<evidence type="ECO:0000256" key="3">
    <source>
        <dbReference type="SAM" id="Phobius"/>
    </source>
</evidence>
<accession>A0A9D8PPX4</accession>
<feature type="transmembrane region" description="Helical" evidence="3">
    <location>
        <begin position="6"/>
        <end position="24"/>
    </location>
</feature>
<dbReference type="InterPro" id="IPR021133">
    <property type="entry name" value="HEAT_type_2"/>
</dbReference>
<keyword evidence="3" id="KW-0812">Transmembrane</keyword>
<dbReference type="GO" id="GO:0016491">
    <property type="term" value="F:oxidoreductase activity"/>
    <property type="evidence" value="ECO:0007669"/>
    <property type="project" value="TreeGrafter"/>
</dbReference>
<dbReference type="Gene3D" id="1.25.10.10">
    <property type="entry name" value="Leucine-rich Repeat Variant"/>
    <property type="match status" value="1"/>
</dbReference>
<evidence type="ECO:0000256" key="1">
    <source>
        <dbReference type="ARBA" id="ARBA00022737"/>
    </source>
</evidence>
<dbReference type="PANTHER" id="PTHR12697">
    <property type="entry name" value="PBS LYASE HEAT-LIKE PROTEIN"/>
    <property type="match status" value="1"/>
</dbReference>
<evidence type="ECO:0000313" key="4">
    <source>
        <dbReference type="EMBL" id="MBN1573482.1"/>
    </source>
</evidence>
<protein>
    <submittedName>
        <fullName evidence="4">HEAT repeat domain-containing protein</fullName>
    </submittedName>
</protein>
<feature type="transmembrane region" description="Helical" evidence="3">
    <location>
        <begin position="102"/>
        <end position="120"/>
    </location>
</feature>